<sequence>MVMRERRLVFGEVADDYDRLRPGYPPQLVEDVLAAAGPGPVLEVGAGTGKATMAFAPRVADLTCVEPDPRMAGVLRRKLPGARIVASKFETWAPERGYGLLFSGQAWHWVDNDRRTDLAWAALASGGVLAPFWNMSTVADPVLHAALREVDRRHGLDDHTPHRPLATGLPDRDAAEDRAELGLDEERFPEVTVLRYHSARSVSAADYPAFLLSFSLYRMLDPGTAGAVVADTVAAIEAHGGVLDFIMVTDLVLARRA</sequence>
<protein>
    <submittedName>
        <fullName evidence="2">Class I SAM-dependent methyltransferase</fullName>
    </submittedName>
</protein>
<reference evidence="2 3" key="1">
    <citation type="submission" date="2024-10" db="EMBL/GenBank/DDBJ databases">
        <title>The Natural Products Discovery Center: Release of the First 8490 Sequenced Strains for Exploring Actinobacteria Biosynthetic Diversity.</title>
        <authorList>
            <person name="Kalkreuter E."/>
            <person name="Kautsar S.A."/>
            <person name="Yang D."/>
            <person name="Bader C.D."/>
            <person name="Teijaro C.N."/>
            <person name="Fluegel L."/>
            <person name="Davis C.M."/>
            <person name="Simpson J.R."/>
            <person name="Lauterbach L."/>
            <person name="Steele A.D."/>
            <person name="Gui C."/>
            <person name="Meng S."/>
            <person name="Li G."/>
            <person name="Viehrig K."/>
            <person name="Ye F."/>
            <person name="Su P."/>
            <person name="Kiefer A.F."/>
            <person name="Nichols A."/>
            <person name="Cepeda A.J."/>
            <person name="Yan W."/>
            <person name="Fan B."/>
            <person name="Jiang Y."/>
            <person name="Adhikari A."/>
            <person name="Zheng C.-J."/>
            <person name="Schuster L."/>
            <person name="Cowan T.M."/>
            <person name="Smanski M.J."/>
            <person name="Chevrette M.G."/>
            <person name="De Carvalho L.P.S."/>
            <person name="Shen B."/>
        </authorList>
    </citation>
    <scope>NUCLEOTIDE SEQUENCE [LARGE SCALE GENOMIC DNA]</scope>
    <source>
        <strain evidence="2 3">NPDC000087</strain>
    </source>
</reference>
<keyword evidence="3" id="KW-1185">Reference proteome</keyword>
<name>A0ABW6W505_9ACTN</name>
<dbReference type="InterPro" id="IPR029063">
    <property type="entry name" value="SAM-dependent_MTases_sf"/>
</dbReference>
<feature type="domain" description="Methyltransferase" evidence="1">
    <location>
        <begin position="41"/>
        <end position="116"/>
    </location>
</feature>
<dbReference type="CDD" id="cd02440">
    <property type="entry name" value="AdoMet_MTases"/>
    <property type="match status" value="1"/>
</dbReference>
<dbReference type="InterPro" id="IPR041698">
    <property type="entry name" value="Methyltransf_25"/>
</dbReference>
<evidence type="ECO:0000313" key="3">
    <source>
        <dbReference type="Proteomes" id="UP001602245"/>
    </source>
</evidence>
<evidence type="ECO:0000259" key="1">
    <source>
        <dbReference type="Pfam" id="PF13649"/>
    </source>
</evidence>
<keyword evidence="2" id="KW-0808">Transferase</keyword>
<dbReference type="GO" id="GO:0008168">
    <property type="term" value="F:methyltransferase activity"/>
    <property type="evidence" value="ECO:0007669"/>
    <property type="project" value="UniProtKB-KW"/>
</dbReference>
<dbReference type="Pfam" id="PF13649">
    <property type="entry name" value="Methyltransf_25"/>
    <property type="match status" value="1"/>
</dbReference>
<dbReference type="EMBL" id="JBIAZU010000001">
    <property type="protein sequence ID" value="MFF5288379.1"/>
    <property type="molecule type" value="Genomic_DNA"/>
</dbReference>
<dbReference type="RefSeq" id="WP_020511283.1">
    <property type="nucleotide sequence ID" value="NZ_JBIAZU010000001.1"/>
</dbReference>
<dbReference type="Proteomes" id="UP001602245">
    <property type="component" value="Unassembled WGS sequence"/>
</dbReference>
<dbReference type="Gene3D" id="3.40.50.150">
    <property type="entry name" value="Vaccinia Virus protein VP39"/>
    <property type="match status" value="1"/>
</dbReference>
<evidence type="ECO:0000313" key="2">
    <source>
        <dbReference type="EMBL" id="MFF5288379.1"/>
    </source>
</evidence>
<accession>A0ABW6W505</accession>
<organism evidence="2 3">
    <name type="scientific">Paractinoplanes globisporus</name>
    <dbReference type="NCBI Taxonomy" id="113565"/>
    <lineage>
        <taxon>Bacteria</taxon>
        <taxon>Bacillati</taxon>
        <taxon>Actinomycetota</taxon>
        <taxon>Actinomycetes</taxon>
        <taxon>Micromonosporales</taxon>
        <taxon>Micromonosporaceae</taxon>
        <taxon>Paractinoplanes</taxon>
    </lineage>
</organism>
<dbReference type="SUPFAM" id="SSF53335">
    <property type="entry name" value="S-adenosyl-L-methionine-dependent methyltransferases"/>
    <property type="match status" value="1"/>
</dbReference>
<keyword evidence="2" id="KW-0489">Methyltransferase</keyword>
<proteinExistence type="predicted"/>
<dbReference type="GO" id="GO:0032259">
    <property type="term" value="P:methylation"/>
    <property type="evidence" value="ECO:0007669"/>
    <property type="project" value="UniProtKB-KW"/>
</dbReference>
<gene>
    <name evidence="2" type="ORF">ACFY35_03010</name>
</gene>
<comment type="caution">
    <text evidence="2">The sequence shown here is derived from an EMBL/GenBank/DDBJ whole genome shotgun (WGS) entry which is preliminary data.</text>
</comment>